<dbReference type="InterPro" id="IPR001478">
    <property type="entry name" value="PDZ"/>
</dbReference>
<name>A0A841FGL6_9ACTN</name>
<organism evidence="5 6">
    <name type="scientific">Phytomonospora endophytica</name>
    <dbReference type="NCBI Taxonomy" id="714109"/>
    <lineage>
        <taxon>Bacteria</taxon>
        <taxon>Bacillati</taxon>
        <taxon>Actinomycetota</taxon>
        <taxon>Actinomycetes</taxon>
        <taxon>Micromonosporales</taxon>
        <taxon>Micromonosporaceae</taxon>
        <taxon>Phytomonospora</taxon>
    </lineage>
</organism>
<feature type="chain" id="PRO_5032945843" evidence="3">
    <location>
        <begin position="28"/>
        <end position="343"/>
    </location>
</feature>
<dbReference type="Gene3D" id="2.30.42.10">
    <property type="match status" value="1"/>
</dbReference>
<protein>
    <submittedName>
        <fullName evidence="5">S1-C subfamily serine protease</fullName>
    </submittedName>
</protein>
<feature type="domain" description="PDZ" evidence="4">
    <location>
        <begin position="246"/>
        <end position="331"/>
    </location>
</feature>
<dbReference type="InterPro" id="IPR036034">
    <property type="entry name" value="PDZ_sf"/>
</dbReference>
<evidence type="ECO:0000259" key="4">
    <source>
        <dbReference type="PROSITE" id="PS50106"/>
    </source>
</evidence>
<dbReference type="GO" id="GO:0004252">
    <property type="term" value="F:serine-type endopeptidase activity"/>
    <property type="evidence" value="ECO:0007669"/>
    <property type="project" value="InterPro"/>
</dbReference>
<dbReference type="InterPro" id="IPR009003">
    <property type="entry name" value="Peptidase_S1_PA"/>
</dbReference>
<keyword evidence="1 5" id="KW-0645">Protease</keyword>
<accession>A0A841FGL6</accession>
<dbReference type="Pfam" id="PF13365">
    <property type="entry name" value="Trypsin_2"/>
    <property type="match status" value="1"/>
</dbReference>
<keyword evidence="3" id="KW-0732">Signal</keyword>
<dbReference type="PROSITE" id="PS50106">
    <property type="entry name" value="PDZ"/>
    <property type="match status" value="1"/>
</dbReference>
<dbReference type="SUPFAM" id="SSF50156">
    <property type="entry name" value="PDZ domain-like"/>
    <property type="match status" value="1"/>
</dbReference>
<dbReference type="GO" id="GO:0006508">
    <property type="term" value="P:proteolysis"/>
    <property type="evidence" value="ECO:0007669"/>
    <property type="project" value="UniProtKB-KW"/>
</dbReference>
<dbReference type="PRINTS" id="PR00834">
    <property type="entry name" value="PROTEASES2C"/>
</dbReference>
<dbReference type="AlphaFoldDB" id="A0A841FGL6"/>
<dbReference type="Gene3D" id="2.40.10.120">
    <property type="match status" value="1"/>
</dbReference>
<gene>
    <name evidence="5" type="ORF">HNR73_000835</name>
</gene>
<proteinExistence type="predicted"/>
<dbReference type="InterPro" id="IPR051201">
    <property type="entry name" value="Chloro_Bact_Ser_Proteases"/>
</dbReference>
<dbReference type="Pfam" id="PF13180">
    <property type="entry name" value="PDZ_2"/>
    <property type="match status" value="1"/>
</dbReference>
<sequence length="343" mass="34110">MTRITRVLSSLVFASAVLLLGGCTAGAFDPKNAQEPADGLTLQENYQQVVEKVLPSVVEITTAEGLGSGIIYDDAGHVVTNAHVVGSATTFEVTPAVGGDTLEATLVASYPAEDIAVIQVRGDLPGSPATFADSTQLKVGQIVLAMGNPLGLTGSVSQGIVSAVGRTETERRTADSPGATLADMIQTTAAINPGNSGGALADLAGNVVGIPTLAATGAQDGAAAPGIGFAISASTATRIADQLIADGKVVDSDRAALGVTVRGVIDSQSRALGVGVVAVNAGGPAATAGIQPGDIITAIDGTPIPTVTELNVLLASKKPGDQVTVTITRADSNMDVPVTLGEL</sequence>
<dbReference type="SMART" id="SM00228">
    <property type="entry name" value="PDZ"/>
    <property type="match status" value="1"/>
</dbReference>
<dbReference type="PANTHER" id="PTHR43343">
    <property type="entry name" value="PEPTIDASE S12"/>
    <property type="match status" value="1"/>
</dbReference>
<evidence type="ECO:0000256" key="3">
    <source>
        <dbReference type="SAM" id="SignalP"/>
    </source>
</evidence>
<evidence type="ECO:0000313" key="6">
    <source>
        <dbReference type="Proteomes" id="UP000548476"/>
    </source>
</evidence>
<dbReference type="PROSITE" id="PS51257">
    <property type="entry name" value="PROKAR_LIPOPROTEIN"/>
    <property type="match status" value="1"/>
</dbReference>
<dbReference type="PANTHER" id="PTHR43343:SF3">
    <property type="entry name" value="PROTEASE DO-LIKE 8, CHLOROPLASTIC"/>
    <property type="match status" value="1"/>
</dbReference>
<keyword evidence="6" id="KW-1185">Reference proteome</keyword>
<reference evidence="5 6" key="1">
    <citation type="submission" date="2020-08" db="EMBL/GenBank/DDBJ databases">
        <title>Genomic Encyclopedia of Type Strains, Phase IV (KMG-IV): sequencing the most valuable type-strain genomes for metagenomic binning, comparative biology and taxonomic classification.</title>
        <authorList>
            <person name="Goeker M."/>
        </authorList>
    </citation>
    <scope>NUCLEOTIDE SEQUENCE [LARGE SCALE GENOMIC DNA]</scope>
    <source>
        <strain evidence="5 6">YIM 65646</strain>
    </source>
</reference>
<dbReference type="Proteomes" id="UP000548476">
    <property type="component" value="Unassembled WGS sequence"/>
</dbReference>
<evidence type="ECO:0000256" key="1">
    <source>
        <dbReference type="ARBA" id="ARBA00022670"/>
    </source>
</evidence>
<comment type="caution">
    <text evidence="5">The sequence shown here is derived from an EMBL/GenBank/DDBJ whole genome shotgun (WGS) entry which is preliminary data.</text>
</comment>
<dbReference type="SUPFAM" id="SSF50494">
    <property type="entry name" value="Trypsin-like serine proteases"/>
    <property type="match status" value="1"/>
</dbReference>
<evidence type="ECO:0000313" key="5">
    <source>
        <dbReference type="EMBL" id="MBB6032988.1"/>
    </source>
</evidence>
<keyword evidence="2" id="KW-0378">Hydrolase</keyword>
<evidence type="ECO:0000256" key="2">
    <source>
        <dbReference type="ARBA" id="ARBA00022801"/>
    </source>
</evidence>
<dbReference type="InterPro" id="IPR001940">
    <property type="entry name" value="Peptidase_S1C"/>
</dbReference>
<feature type="signal peptide" evidence="3">
    <location>
        <begin position="1"/>
        <end position="27"/>
    </location>
</feature>
<dbReference type="RefSeq" id="WP_184785911.1">
    <property type="nucleotide sequence ID" value="NZ_BONT01000020.1"/>
</dbReference>
<dbReference type="EMBL" id="JACHGT010000002">
    <property type="protein sequence ID" value="MBB6032988.1"/>
    <property type="molecule type" value="Genomic_DNA"/>
</dbReference>